<evidence type="ECO:0000313" key="1">
    <source>
        <dbReference type="EMBL" id="RHZ43515.1"/>
    </source>
</evidence>
<name>A0A397FXX2_9GLOM</name>
<evidence type="ECO:0008006" key="3">
    <source>
        <dbReference type="Google" id="ProtNLM"/>
    </source>
</evidence>
<evidence type="ECO:0000313" key="2">
    <source>
        <dbReference type="Proteomes" id="UP000266861"/>
    </source>
</evidence>
<gene>
    <name evidence="1" type="ORF">Glove_1033g30</name>
</gene>
<dbReference type="Gene3D" id="1.10.510.10">
    <property type="entry name" value="Transferase(Phosphotransferase) domain 1"/>
    <property type="match status" value="2"/>
</dbReference>
<dbReference type="EMBL" id="PQFF01000657">
    <property type="protein sequence ID" value="RHZ43515.1"/>
    <property type="molecule type" value="Genomic_DNA"/>
</dbReference>
<dbReference type="InterPro" id="IPR011009">
    <property type="entry name" value="Kinase-like_dom_sf"/>
</dbReference>
<sequence length="304" mass="35620">MKAAEDESTTEGQSIERGTVEYFYRNELGFSKKIKSNENKFIQDTRKNDNTCCVCWKENCCNQICINCPRRCHNCGNLNIQTIGNYEIDKLIHMSQFDENAKEWEIWRWIDYKLFVFYNSNQVALKKLKNSQQIVSEFLIQVLVNFYCRDRGLKITHSHSKGFIHRDLHPGNLMIIEVHDNLKFIRLGDLGLCRPVDLILSSETYGKIPFEEDLYDPELAIAILNGHPQCYVELMKKCWHNNPSERPKNLLKFSNADQESLDYFEDALRFLNADQEMQNEDSESLCNEITWSLTHLISKPLMQA</sequence>
<reference evidence="1 2" key="1">
    <citation type="submission" date="2018-08" db="EMBL/GenBank/DDBJ databases">
        <title>Genome and evolution of the arbuscular mycorrhizal fungus Diversispora epigaea (formerly Glomus versiforme) and its bacterial endosymbionts.</title>
        <authorList>
            <person name="Sun X."/>
            <person name="Fei Z."/>
            <person name="Harrison M."/>
        </authorList>
    </citation>
    <scope>NUCLEOTIDE SEQUENCE [LARGE SCALE GENOMIC DNA]</scope>
    <source>
        <strain evidence="1 2">IT104</strain>
    </source>
</reference>
<dbReference type="AlphaFoldDB" id="A0A397FXX2"/>
<organism evidence="1 2">
    <name type="scientific">Diversispora epigaea</name>
    <dbReference type="NCBI Taxonomy" id="1348612"/>
    <lineage>
        <taxon>Eukaryota</taxon>
        <taxon>Fungi</taxon>
        <taxon>Fungi incertae sedis</taxon>
        <taxon>Mucoromycota</taxon>
        <taxon>Glomeromycotina</taxon>
        <taxon>Glomeromycetes</taxon>
        <taxon>Diversisporales</taxon>
        <taxon>Diversisporaceae</taxon>
        <taxon>Diversispora</taxon>
    </lineage>
</organism>
<protein>
    <recommendedName>
        <fullName evidence="3">Protein kinase domain-containing protein</fullName>
    </recommendedName>
</protein>
<dbReference type="SUPFAM" id="SSF56112">
    <property type="entry name" value="Protein kinase-like (PK-like)"/>
    <property type="match status" value="1"/>
</dbReference>
<proteinExistence type="predicted"/>
<accession>A0A397FXX2</accession>
<keyword evidence="2" id="KW-1185">Reference proteome</keyword>
<dbReference type="OrthoDB" id="547665at2759"/>
<comment type="caution">
    <text evidence="1">The sequence shown here is derived from an EMBL/GenBank/DDBJ whole genome shotgun (WGS) entry which is preliminary data.</text>
</comment>
<dbReference type="Proteomes" id="UP000266861">
    <property type="component" value="Unassembled WGS sequence"/>
</dbReference>